<name>A0ABV4TT94_9GAMM</name>
<dbReference type="RefSeq" id="WP_373655006.1">
    <property type="nucleotide sequence ID" value="NZ_JBGUAW010000003.1"/>
</dbReference>
<keyword evidence="2" id="KW-1185">Reference proteome</keyword>
<evidence type="ECO:0000313" key="2">
    <source>
        <dbReference type="Proteomes" id="UP001575181"/>
    </source>
</evidence>
<dbReference type="Proteomes" id="UP001575181">
    <property type="component" value="Unassembled WGS sequence"/>
</dbReference>
<evidence type="ECO:0000313" key="1">
    <source>
        <dbReference type="EMBL" id="MFA9460222.1"/>
    </source>
</evidence>
<dbReference type="EMBL" id="JBGUAW010000003">
    <property type="protein sequence ID" value="MFA9460222.1"/>
    <property type="molecule type" value="Genomic_DNA"/>
</dbReference>
<proteinExistence type="predicted"/>
<sequence length="106" mass="11246">MNRRNRRNPDLLPDAPGRYWRLVLLLLGLFMGQAAMQVHAMDHALADGDPVCEVCVISHATALAGSGGGILPEKQPVIAVLPPQPIRPQAVRTAAAARDPPSPALS</sequence>
<comment type="caution">
    <text evidence="1">The sequence shown here is derived from an EMBL/GenBank/DDBJ whole genome shotgun (WGS) entry which is preliminary data.</text>
</comment>
<organism evidence="1 2">
    <name type="scientific">Thiohalorhabdus methylotrophus</name>
    <dbReference type="NCBI Taxonomy" id="3242694"/>
    <lineage>
        <taxon>Bacteria</taxon>
        <taxon>Pseudomonadati</taxon>
        <taxon>Pseudomonadota</taxon>
        <taxon>Gammaproteobacteria</taxon>
        <taxon>Thiohalorhabdales</taxon>
        <taxon>Thiohalorhabdaceae</taxon>
        <taxon>Thiohalorhabdus</taxon>
    </lineage>
</organism>
<gene>
    <name evidence="1" type="ORF">ACERLL_05220</name>
</gene>
<accession>A0ABV4TT94</accession>
<protein>
    <submittedName>
        <fullName evidence="1">Uncharacterized protein</fullName>
    </submittedName>
</protein>
<reference evidence="1 2" key="1">
    <citation type="submission" date="2024-08" db="EMBL/GenBank/DDBJ databases">
        <title>Whole-genome sequencing of halo(alkali)philic microorganisms from hypersaline lakes.</title>
        <authorList>
            <person name="Sorokin D.Y."/>
            <person name="Merkel A.Y."/>
            <person name="Messina E."/>
            <person name="Yakimov M."/>
        </authorList>
    </citation>
    <scope>NUCLEOTIDE SEQUENCE [LARGE SCALE GENOMIC DNA]</scope>
    <source>
        <strain evidence="1 2">Cl-TMA</strain>
    </source>
</reference>